<dbReference type="AlphaFoldDB" id="A0A4Y8MHQ9"/>
<gene>
    <name evidence="1" type="ORF">E2553_42170</name>
</gene>
<sequence length="106" mass="11537">MTWEALEAQFWFPAGADQVRMLKAFADGRRSFIAVAEGKVRSRPGQVVRLTANDFLIKPCVAAGGGNSGAGRPLAVTVRVASSVTGQSGVFSSVSRCWRWSRRCRY</sequence>
<proteinExistence type="predicted"/>
<evidence type="ECO:0000313" key="2">
    <source>
        <dbReference type="Proteomes" id="UP000297385"/>
    </source>
</evidence>
<evidence type="ECO:0000313" key="1">
    <source>
        <dbReference type="EMBL" id="TFE37006.1"/>
    </source>
</evidence>
<reference evidence="1 2" key="1">
    <citation type="submission" date="2019-03" db="EMBL/GenBank/DDBJ databases">
        <title>Complete Genome Sequence of Paraburkholderia dipogonis ICMP 19430T, a Nitrogen-fixing Symbiont of the South African Invasive Legume Dipogon lignosus in New Zealand.</title>
        <authorList>
            <person name="De Meyer S.E."/>
        </authorList>
    </citation>
    <scope>NUCLEOTIDE SEQUENCE [LARGE SCALE GENOMIC DNA]</scope>
    <source>
        <strain evidence="1 2">ICMP 19430</strain>
    </source>
</reference>
<accession>A0A4Y8MHQ9</accession>
<name>A0A4Y8MHQ9_9BURK</name>
<organism evidence="1 2">
    <name type="scientific">Paraburkholderia dipogonis</name>
    <dbReference type="NCBI Taxonomy" id="1211383"/>
    <lineage>
        <taxon>Bacteria</taxon>
        <taxon>Pseudomonadati</taxon>
        <taxon>Pseudomonadota</taxon>
        <taxon>Betaproteobacteria</taxon>
        <taxon>Burkholderiales</taxon>
        <taxon>Burkholderiaceae</taxon>
        <taxon>Paraburkholderia</taxon>
    </lineage>
</organism>
<protein>
    <submittedName>
        <fullName evidence="1">Uncharacterized protein</fullName>
    </submittedName>
</protein>
<comment type="caution">
    <text evidence="1">The sequence shown here is derived from an EMBL/GenBank/DDBJ whole genome shotgun (WGS) entry which is preliminary data.</text>
</comment>
<dbReference type="Proteomes" id="UP000297385">
    <property type="component" value="Unassembled WGS sequence"/>
</dbReference>
<dbReference type="EMBL" id="SNVI01000008">
    <property type="protein sequence ID" value="TFE37006.1"/>
    <property type="molecule type" value="Genomic_DNA"/>
</dbReference>